<dbReference type="Proteomes" id="UP000193498">
    <property type="component" value="Unassembled WGS sequence"/>
</dbReference>
<evidence type="ECO:0000259" key="9">
    <source>
        <dbReference type="Pfam" id="PF22062"/>
    </source>
</evidence>
<gene>
    <name evidence="10" type="ORF">K493DRAFT_380237</name>
</gene>
<keyword evidence="11" id="KW-1185">Reference proteome</keyword>
<keyword evidence="5 6" id="KW-0539">Nucleus</keyword>
<dbReference type="Gene3D" id="3.60.21.60">
    <property type="match status" value="2"/>
</dbReference>
<dbReference type="InParanoid" id="A0A1Y1XY64"/>
<feature type="region of interest" description="Disordered" evidence="7">
    <location>
        <begin position="117"/>
        <end position="149"/>
    </location>
</feature>
<dbReference type="AlphaFoldDB" id="A0A1Y1XY64"/>
<dbReference type="PIRSF" id="PIRSF018300">
    <property type="entry name" value="DNA_pol_alph_2"/>
    <property type="match status" value="1"/>
</dbReference>
<evidence type="ECO:0000256" key="2">
    <source>
        <dbReference type="ARBA" id="ARBA00007299"/>
    </source>
</evidence>
<evidence type="ECO:0000256" key="5">
    <source>
        <dbReference type="ARBA" id="ARBA00023242"/>
    </source>
</evidence>
<dbReference type="InterPro" id="IPR007185">
    <property type="entry name" value="DNA_pol_a/d/e_bsu"/>
</dbReference>
<feature type="compositionally biased region" description="Polar residues" evidence="7">
    <location>
        <begin position="117"/>
        <end position="132"/>
    </location>
</feature>
<dbReference type="FunCoup" id="A0A1Y1XY64">
    <property type="interactions" value="230"/>
</dbReference>
<dbReference type="GO" id="GO:0003677">
    <property type="term" value="F:DNA binding"/>
    <property type="evidence" value="ECO:0007669"/>
    <property type="project" value="InterPro"/>
</dbReference>
<dbReference type="PANTHER" id="PTHR23061">
    <property type="entry name" value="DNA POLYMERASE 2 ALPHA 70 KDA SUBUNIT"/>
    <property type="match status" value="1"/>
</dbReference>
<name>A0A1Y1XY64_9FUNG</name>
<comment type="subcellular location">
    <subcellularLocation>
        <location evidence="1 6">Nucleus</location>
    </subcellularLocation>
</comment>
<comment type="similarity">
    <text evidence="2 6">Belongs to the DNA polymerase alpha subunit B family.</text>
</comment>
<evidence type="ECO:0000256" key="6">
    <source>
        <dbReference type="PIRNR" id="PIRNR018300"/>
    </source>
</evidence>
<comment type="caution">
    <text evidence="10">The sequence shown here is derived from an EMBL/GenBank/DDBJ whole genome shotgun (WGS) entry which is preliminary data.</text>
</comment>
<accession>A0A1Y1XY64</accession>
<feature type="domain" description="DNA polymerase alpha subunit B OB" evidence="9">
    <location>
        <begin position="210"/>
        <end position="314"/>
    </location>
</feature>
<dbReference type="Pfam" id="PF04042">
    <property type="entry name" value="DNA_pol_E_B"/>
    <property type="match status" value="1"/>
</dbReference>
<dbReference type="GO" id="GO:0005658">
    <property type="term" value="C:alpha DNA polymerase:primase complex"/>
    <property type="evidence" value="ECO:0007669"/>
    <property type="project" value="TreeGrafter"/>
</dbReference>
<evidence type="ECO:0000259" key="8">
    <source>
        <dbReference type="Pfam" id="PF04042"/>
    </source>
</evidence>
<dbReference type="STRING" id="1314790.A0A1Y1XY64"/>
<dbReference type="InterPro" id="IPR016722">
    <property type="entry name" value="DNA_pol_alpha_bsu"/>
</dbReference>
<dbReference type="GO" id="GO:0006270">
    <property type="term" value="P:DNA replication initiation"/>
    <property type="evidence" value="ECO:0007669"/>
    <property type="project" value="TreeGrafter"/>
</dbReference>
<proteinExistence type="inferred from homology"/>
<keyword evidence="4 6" id="KW-0235">DNA replication</keyword>
<organism evidence="10 11">
    <name type="scientific">Basidiobolus meristosporus CBS 931.73</name>
    <dbReference type="NCBI Taxonomy" id="1314790"/>
    <lineage>
        <taxon>Eukaryota</taxon>
        <taxon>Fungi</taxon>
        <taxon>Fungi incertae sedis</taxon>
        <taxon>Zoopagomycota</taxon>
        <taxon>Entomophthoromycotina</taxon>
        <taxon>Basidiobolomycetes</taxon>
        <taxon>Basidiobolales</taxon>
        <taxon>Basidiobolaceae</taxon>
        <taxon>Basidiobolus</taxon>
    </lineage>
</organism>
<reference evidence="10 11" key="1">
    <citation type="submission" date="2016-07" db="EMBL/GenBank/DDBJ databases">
        <title>Pervasive Adenine N6-methylation of Active Genes in Fungi.</title>
        <authorList>
            <consortium name="DOE Joint Genome Institute"/>
            <person name="Mondo S.J."/>
            <person name="Dannebaum R.O."/>
            <person name="Kuo R.C."/>
            <person name="Labutti K."/>
            <person name="Haridas S."/>
            <person name="Kuo A."/>
            <person name="Salamov A."/>
            <person name="Ahrendt S.R."/>
            <person name="Lipzen A."/>
            <person name="Sullivan W."/>
            <person name="Andreopoulos W.B."/>
            <person name="Clum A."/>
            <person name="Lindquist E."/>
            <person name="Daum C."/>
            <person name="Ramamoorthy G.K."/>
            <person name="Gryganskyi A."/>
            <person name="Culley D."/>
            <person name="Magnuson J.K."/>
            <person name="James T.Y."/>
            <person name="O'Malley M.A."/>
            <person name="Stajich J.E."/>
            <person name="Spatafora J.W."/>
            <person name="Visel A."/>
            <person name="Grigoriev I.V."/>
        </authorList>
    </citation>
    <scope>NUCLEOTIDE SEQUENCE [LARGE SCALE GENOMIC DNA]</scope>
    <source>
        <strain evidence="10 11">CBS 931.73</strain>
    </source>
</reference>
<evidence type="ECO:0000256" key="7">
    <source>
        <dbReference type="SAM" id="MobiDB-lite"/>
    </source>
</evidence>
<evidence type="ECO:0000256" key="1">
    <source>
        <dbReference type="ARBA" id="ARBA00004123"/>
    </source>
</evidence>
<evidence type="ECO:0000313" key="10">
    <source>
        <dbReference type="EMBL" id="ORX90697.1"/>
    </source>
</evidence>
<sequence>MKKELINYWPSLEENEDLLKECANLCECYALTPEDLWYKWEALVMKEEQQGEEISLDRVHFITLKRQVEESFEKKHKDVRSAKTTYTSKGESNYSNNFTSDNLDDFLAGIAPSTPSRNRSYLRNSDIHTPSPTRIRKLNYDSPAAPSPQTQRFAERLNRAKVEEVYNPHLKSYVSPEGMVSSRRRFEFREKEGKEVREYRYMFEKISEKSKVLDDRIETFADLFRKTYGWEVLSNPAQSTQSSVVTVGRVCSDSDAKINDKSILLESSRIIGSGLRVMLDLNEIPTFAMFPGQIIGVEGLNNTGASFTASKVFQAPIPSRAATPVSELLRNNHDDSRLGGHALGMIVASGPYTLDDNLDFVPFAELVDTVENEKPDILLLVGPFIDQDHPLIREGDFDGTVEEMFDEYIAQPLRNLESSSPSTAIFLIPSIRDIVHDYYIFPQPSLDSYELRLPKNVQTLPNPAQFTINEVNFAVSSHDVLFHLSGDEIGRNPTYKDRMGRLARHVLEQRNFYPLFPATNNESNVDFHHLESTLSINQAPDVLILPSQLRYFVKNVENVVCINPGQLTRKQVGGTYAKLSIHPLSKEILSSEPADSMKTHEIYDRAKVEIVRI</sequence>
<protein>
    <recommendedName>
        <fullName evidence="3 6">DNA polymerase alpha subunit B</fullName>
    </recommendedName>
</protein>
<dbReference type="InterPro" id="IPR054300">
    <property type="entry name" value="OB_DPOA2"/>
</dbReference>
<evidence type="ECO:0000256" key="3">
    <source>
        <dbReference type="ARBA" id="ARBA00018596"/>
    </source>
</evidence>
<dbReference type="PANTHER" id="PTHR23061:SF12">
    <property type="entry name" value="DNA POLYMERASE ALPHA SUBUNIT B"/>
    <property type="match status" value="1"/>
</dbReference>
<comment type="function">
    <text evidence="6">Accessory subunit of the DNA polymerase alpha complex (also known as the alpha DNA polymerase-primase complex) which plays an essential role in the initiation of DNA synthesis.</text>
</comment>
<evidence type="ECO:0000313" key="11">
    <source>
        <dbReference type="Proteomes" id="UP000193498"/>
    </source>
</evidence>
<dbReference type="EMBL" id="MCFE01000366">
    <property type="protein sequence ID" value="ORX90697.1"/>
    <property type="molecule type" value="Genomic_DNA"/>
</dbReference>
<dbReference type="OrthoDB" id="336885at2759"/>
<dbReference type="Pfam" id="PF22062">
    <property type="entry name" value="OB_DPOA2"/>
    <property type="match status" value="1"/>
</dbReference>
<evidence type="ECO:0000256" key="4">
    <source>
        <dbReference type="ARBA" id="ARBA00022705"/>
    </source>
</evidence>
<feature type="domain" description="DNA polymerase alpha/delta/epsilon subunit B" evidence="8">
    <location>
        <begin position="346"/>
        <end position="554"/>
    </location>
</feature>